<feature type="domain" description="Tyr recombinase" evidence="2">
    <location>
        <begin position="157"/>
        <end position="350"/>
    </location>
</feature>
<proteinExistence type="predicted"/>
<sequence length="368" mass="41036">MASIERRELPSGNISWRVRWYDGSGRLKTRSFKTQREARKYRTGVESVGAAERPRGAGDRITVGEALDLWLAVNEERWTEKTRVVNASAAGRLSSIAAVRVDRATPEAVREAVSEFSPHVARQSVNAVKGALRHVQGLGWEVLPSTANMASPRPPETRQRALSIDEVEAVADEIGGHHGEIVRLLAYTGLRVGELAGLEVRDYNPHRGRIKVARAVSWPKGGAVVGRPKTKAGEREVPVIGAARSIIERRIAERPEEHQHPYAPIVLGARSGSRWNPNNWRRDAGWNRALDSLNLGRVRLHDLRHTYASLVRRAGADVYVLQRVLGHREIATTIDRYGHLYDDEVDELGNALNQALDTWHVQSMPNKH</sequence>
<dbReference type="PROSITE" id="PS51898">
    <property type="entry name" value="TYR_RECOMBINASE"/>
    <property type="match status" value="1"/>
</dbReference>
<dbReference type="RefSeq" id="WP_376841095.1">
    <property type="nucleotide sequence ID" value="NZ_JBHMAU010000073.1"/>
</dbReference>
<dbReference type="PANTHER" id="PTHR30349">
    <property type="entry name" value="PHAGE INTEGRASE-RELATED"/>
    <property type="match status" value="1"/>
</dbReference>
<dbReference type="SUPFAM" id="SSF56349">
    <property type="entry name" value="DNA breaking-rejoining enzymes"/>
    <property type="match status" value="1"/>
</dbReference>
<keyword evidence="4" id="KW-1185">Reference proteome</keyword>
<dbReference type="Proteomes" id="UP001589707">
    <property type="component" value="Unassembled WGS sequence"/>
</dbReference>
<evidence type="ECO:0000313" key="3">
    <source>
        <dbReference type="EMBL" id="MFB9777191.1"/>
    </source>
</evidence>
<dbReference type="InterPro" id="IPR011010">
    <property type="entry name" value="DNA_brk_join_enz"/>
</dbReference>
<dbReference type="PANTHER" id="PTHR30349:SF64">
    <property type="entry name" value="PROPHAGE INTEGRASE INTD-RELATED"/>
    <property type="match status" value="1"/>
</dbReference>
<evidence type="ECO:0000259" key="2">
    <source>
        <dbReference type="PROSITE" id="PS51898"/>
    </source>
</evidence>
<dbReference type="Gene3D" id="1.10.443.10">
    <property type="entry name" value="Intergrase catalytic core"/>
    <property type="match status" value="1"/>
</dbReference>
<gene>
    <name evidence="3" type="ORF">ACFFN1_12410</name>
</gene>
<dbReference type="InterPro" id="IPR013762">
    <property type="entry name" value="Integrase-like_cat_sf"/>
</dbReference>
<reference evidence="3 4" key="1">
    <citation type="submission" date="2024-09" db="EMBL/GenBank/DDBJ databases">
        <authorList>
            <person name="Sun Q."/>
            <person name="Mori K."/>
        </authorList>
    </citation>
    <scope>NUCLEOTIDE SEQUENCE [LARGE SCALE GENOMIC DNA]</scope>
    <source>
        <strain evidence="3 4">JCM 11683</strain>
    </source>
</reference>
<dbReference type="CDD" id="cd01189">
    <property type="entry name" value="INT_ICEBs1_C_like"/>
    <property type="match status" value="1"/>
</dbReference>
<accession>A0ABV5X410</accession>
<dbReference type="InterPro" id="IPR002104">
    <property type="entry name" value="Integrase_catalytic"/>
</dbReference>
<organism evidence="3 4">
    <name type="scientific">Brevibacterium otitidis</name>
    <dbReference type="NCBI Taxonomy" id="53364"/>
    <lineage>
        <taxon>Bacteria</taxon>
        <taxon>Bacillati</taxon>
        <taxon>Actinomycetota</taxon>
        <taxon>Actinomycetes</taxon>
        <taxon>Micrococcales</taxon>
        <taxon>Brevibacteriaceae</taxon>
        <taxon>Brevibacterium</taxon>
    </lineage>
</organism>
<name>A0ABV5X410_9MICO</name>
<dbReference type="EMBL" id="JBHMAU010000073">
    <property type="protein sequence ID" value="MFB9777191.1"/>
    <property type="molecule type" value="Genomic_DNA"/>
</dbReference>
<evidence type="ECO:0000313" key="4">
    <source>
        <dbReference type="Proteomes" id="UP001589707"/>
    </source>
</evidence>
<dbReference type="InterPro" id="IPR050090">
    <property type="entry name" value="Tyrosine_recombinase_XerCD"/>
</dbReference>
<dbReference type="Pfam" id="PF00589">
    <property type="entry name" value="Phage_integrase"/>
    <property type="match status" value="1"/>
</dbReference>
<keyword evidence="1" id="KW-0233">DNA recombination</keyword>
<protein>
    <submittedName>
        <fullName evidence="3">Tyrosine-type recombinase/integrase</fullName>
    </submittedName>
</protein>
<comment type="caution">
    <text evidence="3">The sequence shown here is derived from an EMBL/GenBank/DDBJ whole genome shotgun (WGS) entry which is preliminary data.</text>
</comment>
<evidence type="ECO:0000256" key="1">
    <source>
        <dbReference type="ARBA" id="ARBA00023172"/>
    </source>
</evidence>